<dbReference type="PANTHER" id="PTHR12994:SF17">
    <property type="entry name" value="LD30995P"/>
    <property type="match status" value="1"/>
</dbReference>
<dbReference type="Pfam" id="PF03577">
    <property type="entry name" value="Peptidase_C69"/>
    <property type="match status" value="1"/>
</dbReference>
<protein>
    <recommendedName>
        <fullName evidence="1">Dipeptidase</fullName>
        <ecNumber evidence="1">3.4.-.-</ecNumber>
    </recommendedName>
</protein>
<evidence type="ECO:0000313" key="4">
    <source>
        <dbReference type="Proteomes" id="UP001165444"/>
    </source>
</evidence>
<keyword evidence="4" id="KW-1185">Reference proteome</keyword>
<organism evidence="3 4">
    <name type="scientific">Parabacteroides faecalis</name>
    <dbReference type="NCBI Taxonomy" id="2924040"/>
    <lineage>
        <taxon>Bacteria</taxon>
        <taxon>Pseudomonadati</taxon>
        <taxon>Bacteroidota</taxon>
        <taxon>Bacteroidia</taxon>
        <taxon>Bacteroidales</taxon>
        <taxon>Tannerellaceae</taxon>
        <taxon>Parabacteroides</taxon>
    </lineage>
</organism>
<dbReference type="PANTHER" id="PTHR12994">
    <property type="entry name" value="SECERNIN"/>
    <property type="match status" value="1"/>
</dbReference>
<comment type="catalytic activity">
    <reaction evidence="1">
        <text>an L-aminoacyl-L-amino acid + H2O = 2 an L-alpha-amino acid</text>
        <dbReference type="Rhea" id="RHEA:48940"/>
        <dbReference type="ChEBI" id="CHEBI:15377"/>
        <dbReference type="ChEBI" id="CHEBI:59869"/>
        <dbReference type="ChEBI" id="CHEBI:77460"/>
    </reaction>
</comment>
<evidence type="ECO:0000313" key="3">
    <source>
        <dbReference type="EMBL" id="MCJ2382097.1"/>
    </source>
</evidence>
<evidence type="ECO:0000256" key="1">
    <source>
        <dbReference type="RuleBase" id="RU364089"/>
    </source>
</evidence>
<feature type="signal peptide" evidence="2">
    <location>
        <begin position="1"/>
        <end position="20"/>
    </location>
</feature>
<dbReference type="Proteomes" id="UP001165444">
    <property type="component" value="Unassembled WGS sequence"/>
</dbReference>
<dbReference type="Gene3D" id="3.60.60.10">
    <property type="entry name" value="Penicillin V Acylase, Chain A"/>
    <property type="match status" value="1"/>
</dbReference>
<keyword evidence="1" id="KW-0224">Dipeptidase</keyword>
<proteinExistence type="inferred from homology"/>
<reference evidence="3 4" key="1">
    <citation type="submission" date="2022-03" db="EMBL/GenBank/DDBJ databases">
        <title>Parabacteroides sp. nov. isolated from swine feces.</title>
        <authorList>
            <person name="Bak J.E."/>
        </authorList>
    </citation>
    <scope>NUCLEOTIDE SEQUENCE [LARGE SCALE GENOMIC DNA]</scope>
    <source>
        <strain evidence="3 4">AGMB00274</strain>
    </source>
</reference>
<dbReference type="EC" id="3.4.-.-" evidence="1"/>
<evidence type="ECO:0000256" key="2">
    <source>
        <dbReference type="SAM" id="SignalP"/>
    </source>
</evidence>
<keyword evidence="2" id="KW-0732">Signal</keyword>
<comment type="similarity">
    <text evidence="1">Belongs to the peptidase C69 family.</text>
</comment>
<sequence length="536" mass="59629">MKKYVLTVISLICCCSFLLAQEYATQFPPLNPESCTSIMVGKKASTDGSVMTSHTCDGNYRTWMEVVPAAQYEKDTTVAIYSGRMHTTTPDDRTGMTLKGSIPEARSTYQFLNTSYPCLNEKQLGIGETTISGRKELVNEKGMFMIEELAKIALQRCTTAREAIRLMGDLVKKYGYGDWGECLTIADPNEVWHFEVFGEGPDQIGGVWAAVRIPDDHVGVSANVPRISTLDLKDTDHYMASENVFEVAKKLGFWDGKKPFRFWEAYAGGNYFGEKKSFSLREYYILNALAPSLHLSYDAEELPISVKPDSAVSVQKMMALLRETYAGSEFDVTKNLKVTAKNKVTGLTDTIISPAANPWMTSDMITMLNGIKPNTVQKNRLVAVPQCSYSTVIQLRSWLPDAVGGVAWISFDNPGQSPRIPVFSGTTSLPACFAVCGQAAHREDAIVWKYRTANKLATVRWGATKETVLSAVAHFEEKGLSEMPFVENRYQTLSQTKGEEAARAYLTQYTADFAGATILRWEEMADAFWKKFARGF</sequence>
<keyword evidence="1" id="KW-0645">Protease</keyword>
<name>A0ABT0C518_9BACT</name>
<keyword evidence="1" id="KW-0378">Hydrolase</keyword>
<comment type="caution">
    <text evidence="3">The sequence shown here is derived from an EMBL/GenBank/DDBJ whole genome shotgun (WGS) entry which is preliminary data.</text>
</comment>
<dbReference type="RefSeq" id="WP_243326454.1">
    <property type="nucleotide sequence ID" value="NZ_JAKZMM010000056.1"/>
</dbReference>
<accession>A0ABT0C518</accession>
<dbReference type="EMBL" id="JAKZMM010000056">
    <property type="protein sequence ID" value="MCJ2382097.1"/>
    <property type="molecule type" value="Genomic_DNA"/>
</dbReference>
<gene>
    <name evidence="3" type="ORF">MUN53_16025</name>
</gene>
<dbReference type="InterPro" id="IPR005322">
    <property type="entry name" value="Peptidase_C69"/>
</dbReference>
<feature type="chain" id="PRO_5045877635" description="Dipeptidase" evidence="2">
    <location>
        <begin position="21"/>
        <end position="536"/>
    </location>
</feature>